<name>A0A6A0AHB1_HAELA</name>
<keyword evidence="3" id="KW-1185">Reference proteome</keyword>
<feature type="compositionally biased region" description="Polar residues" evidence="1">
    <location>
        <begin position="105"/>
        <end position="114"/>
    </location>
</feature>
<evidence type="ECO:0000256" key="1">
    <source>
        <dbReference type="SAM" id="MobiDB-lite"/>
    </source>
</evidence>
<proteinExistence type="predicted"/>
<gene>
    <name evidence="2" type="ORF">HaLaN_31158</name>
</gene>
<evidence type="ECO:0000313" key="2">
    <source>
        <dbReference type="EMBL" id="GFH32012.1"/>
    </source>
</evidence>
<dbReference type="EMBL" id="BLLF01006154">
    <property type="protein sequence ID" value="GFH32012.1"/>
    <property type="molecule type" value="Genomic_DNA"/>
</dbReference>
<organism evidence="2 3">
    <name type="scientific">Haematococcus lacustris</name>
    <name type="common">Green alga</name>
    <name type="synonym">Haematococcus pluvialis</name>
    <dbReference type="NCBI Taxonomy" id="44745"/>
    <lineage>
        <taxon>Eukaryota</taxon>
        <taxon>Viridiplantae</taxon>
        <taxon>Chlorophyta</taxon>
        <taxon>core chlorophytes</taxon>
        <taxon>Chlorophyceae</taxon>
        <taxon>CS clade</taxon>
        <taxon>Chlamydomonadales</taxon>
        <taxon>Haematococcaceae</taxon>
        <taxon>Haematococcus</taxon>
    </lineage>
</organism>
<protein>
    <submittedName>
        <fullName evidence="2">Uncharacterized protein</fullName>
    </submittedName>
</protein>
<accession>A0A6A0AHB1</accession>
<dbReference type="AlphaFoldDB" id="A0A6A0AHB1"/>
<dbReference type="Proteomes" id="UP000485058">
    <property type="component" value="Unassembled WGS sequence"/>
</dbReference>
<comment type="caution">
    <text evidence="2">The sequence shown here is derived from an EMBL/GenBank/DDBJ whole genome shotgun (WGS) entry which is preliminary data.</text>
</comment>
<feature type="compositionally biased region" description="Polar residues" evidence="1">
    <location>
        <begin position="22"/>
        <end position="49"/>
    </location>
</feature>
<reference evidence="2 3" key="1">
    <citation type="submission" date="2020-02" db="EMBL/GenBank/DDBJ databases">
        <title>Draft genome sequence of Haematococcus lacustris strain NIES-144.</title>
        <authorList>
            <person name="Morimoto D."/>
            <person name="Nakagawa S."/>
            <person name="Yoshida T."/>
            <person name="Sawayama S."/>
        </authorList>
    </citation>
    <scope>NUCLEOTIDE SEQUENCE [LARGE SCALE GENOMIC DNA]</scope>
    <source>
        <strain evidence="2 3">NIES-144</strain>
    </source>
</reference>
<feature type="region of interest" description="Disordered" evidence="1">
    <location>
        <begin position="1"/>
        <end position="114"/>
    </location>
</feature>
<evidence type="ECO:0000313" key="3">
    <source>
        <dbReference type="Proteomes" id="UP000485058"/>
    </source>
</evidence>
<sequence length="114" mass="11159">MYPQNFDAPAAADAHPHPIRNRATTNGSAQVVPSSLGNSKALTVEQAISKSKGGRLLLSDKSGSSASASASARANSKGVNQAVANAAAQASSSGGGNSKAVANAQAVSKSSGRP</sequence>
<feature type="compositionally biased region" description="Low complexity" evidence="1">
    <location>
        <begin position="59"/>
        <end position="104"/>
    </location>
</feature>